<evidence type="ECO:0000313" key="1">
    <source>
        <dbReference type="EMBL" id="MBF4436386.1"/>
    </source>
</evidence>
<gene>
    <name evidence="1" type="ORF">ERJ77_18080</name>
</gene>
<comment type="caution">
    <text evidence="1">The sequence shown here is derived from an EMBL/GenBank/DDBJ whole genome shotgun (WGS) entry which is preliminary data.</text>
</comment>
<dbReference type="InterPro" id="IPR024997">
    <property type="entry name" value="DUF3892"/>
</dbReference>
<organism evidence="1 2">
    <name type="scientific">Vibrio anguillarum</name>
    <name type="common">Listonella anguillarum</name>
    <dbReference type="NCBI Taxonomy" id="55601"/>
    <lineage>
        <taxon>Bacteria</taxon>
        <taxon>Pseudomonadati</taxon>
        <taxon>Pseudomonadota</taxon>
        <taxon>Gammaproteobacteria</taxon>
        <taxon>Vibrionales</taxon>
        <taxon>Vibrionaceae</taxon>
        <taxon>Vibrio</taxon>
    </lineage>
</organism>
<name>A0AAW4BH32_VIBAN</name>
<dbReference type="Pfam" id="PF13031">
    <property type="entry name" value="DUF3892"/>
    <property type="match status" value="1"/>
</dbReference>
<dbReference type="EMBL" id="SCLC01000088">
    <property type="protein sequence ID" value="MBF4436386.1"/>
    <property type="molecule type" value="Genomic_DNA"/>
</dbReference>
<reference evidence="1" key="1">
    <citation type="journal article" date="2021" name="PeerJ">
        <title>Analysis of 44 Vibrio anguillarum genomes reveals high genetic diversity.</title>
        <authorList>
            <person name="Hansen M.J."/>
            <person name="Dalsgaard I."/>
        </authorList>
    </citation>
    <scope>NUCLEOTIDE SEQUENCE</scope>
    <source>
        <strain evidence="1">850617-1/1</strain>
    </source>
</reference>
<proteinExistence type="predicted"/>
<dbReference type="AlphaFoldDB" id="A0AAW4BH32"/>
<sequence length="84" mass="9053">MTKTIVDAKCDSKGNITSVKFAGNLTYTPLETAIRIADNGGIANAHAVHPNSSNPYLRSNPDKNQANNLESMAKNALRLIRASR</sequence>
<accession>A0AAW4BH32</accession>
<dbReference type="Proteomes" id="UP000786185">
    <property type="component" value="Unassembled WGS sequence"/>
</dbReference>
<evidence type="ECO:0000313" key="2">
    <source>
        <dbReference type="Proteomes" id="UP000786185"/>
    </source>
</evidence>
<protein>
    <submittedName>
        <fullName evidence="1">DUF3892 domain-containing protein</fullName>
    </submittedName>
</protein>